<evidence type="ECO:0000313" key="2">
    <source>
        <dbReference type="EMBL" id="KAK0555134.1"/>
    </source>
</evidence>
<sequence>MQQSTTSSHSNRAFFALEPLQHELVSPPQLGSWLLSRQDTVGSPGWDTLDIGDPQILFLGQHPNSQGSTSPIKEDFDQQAFWKKHPAPPVEPLVFHTPERDSFSAQMASGSFDKRGSPTARPLVPDDKSYYGDSLAESAGASTSEASPVPATPIIHNPQSLWSQGRPTMDDLIAPHSPEQYGRNFLPYASSPFRDD</sequence>
<dbReference type="EMBL" id="JAPDMZ010000030">
    <property type="protein sequence ID" value="KAK0555134.1"/>
    <property type="molecule type" value="Genomic_DNA"/>
</dbReference>
<feature type="compositionally biased region" description="Polar residues" evidence="1">
    <location>
        <begin position="157"/>
        <end position="166"/>
    </location>
</feature>
<accession>A0AAN6GY57</accession>
<keyword evidence="3" id="KW-1185">Reference proteome</keyword>
<comment type="caution">
    <text evidence="2">The sequence shown here is derived from an EMBL/GenBank/DDBJ whole genome shotgun (WGS) entry which is preliminary data.</text>
</comment>
<organism evidence="2 3">
    <name type="scientific">Tilletia horrida</name>
    <dbReference type="NCBI Taxonomy" id="155126"/>
    <lineage>
        <taxon>Eukaryota</taxon>
        <taxon>Fungi</taxon>
        <taxon>Dikarya</taxon>
        <taxon>Basidiomycota</taxon>
        <taxon>Ustilaginomycotina</taxon>
        <taxon>Exobasidiomycetes</taxon>
        <taxon>Tilletiales</taxon>
        <taxon>Tilletiaceae</taxon>
        <taxon>Tilletia</taxon>
    </lineage>
</organism>
<proteinExistence type="predicted"/>
<dbReference type="AlphaFoldDB" id="A0AAN6GY57"/>
<evidence type="ECO:0000256" key="1">
    <source>
        <dbReference type="SAM" id="MobiDB-lite"/>
    </source>
</evidence>
<evidence type="ECO:0000313" key="3">
    <source>
        <dbReference type="Proteomes" id="UP001176517"/>
    </source>
</evidence>
<dbReference type="Proteomes" id="UP001176517">
    <property type="component" value="Unassembled WGS sequence"/>
</dbReference>
<feature type="region of interest" description="Disordered" evidence="1">
    <location>
        <begin position="105"/>
        <end position="196"/>
    </location>
</feature>
<feature type="compositionally biased region" description="Low complexity" evidence="1">
    <location>
        <begin position="134"/>
        <end position="147"/>
    </location>
</feature>
<reference evidence="2" key="1">
    <citation type="journal article" date="2023" name="PhytoFront">
        <title>Draft Genome Resources of Seven Strains of Tilletia horrida, Causal Agent of Kernel Smut of Rice.</title>
        <authorList>
            <person name="Khanal S."/>
            <person name="Antony Babu S."/>
            <person name="Zhou X.G."/>
        </authorList>
    </citation>
    <scope>NUCLEOTIDE SEQUENCE</scope>
    <source>
        <strain evidence="2">TX6</strain>
    </source>
</reference>
<name>A0AAN6GY57_9BASI</name>
<gene>
    <name evidence="2" type="ORF">OC846_001815</name>
</gene>
<protein>
    <submittedName>
        <fullName evidence="2">Uncharacterized protein</fullName>
    </submittedName>
</protein>